<dbReference type="AlphaFoldDB" id="A0A7R8UGV2"/>
<sequence length="140" mass="15598">MALQSEKILVFWLICHRKRRTDTTESDNENDDEESENFDDNEIKRTLIGGTDYRDSDTSSDDKTSTENSGSEGTVVPAKFDTSMDTKNGDLSTSFGNLSMTDDSNMDYEPSKVDLSQIERETASITATNKRCSTRAISGK</sequence>
<evidence type="ECO:0000313" key="3">
    <source>
        <dbReference type="Proteomes" id="UP000594454"/>
    </source>
</evidence>
<name>A0A7R8UGV2_HERIL</name>
<gene>
    <name evidence="2" type="ORF">HERILL_LOCUS3776</name>
</gene>
<dbReference type="InParanoid" id="A0A7R8UGV2"/>
<evidence type="ECO:0000256" key="1">
    <source>
        <dbReference type="SAM" id="MobiDB-lite"/>
    </source>
</evidence>
<keyword evidence="3" id="KW-1185">Reference proteome</keyword>
<feature type="region of interest" description="Disordered" evidence="1">
    <location>
        <begin position="20"/>
        <end position="108"/>
    </location>
</feature>
<dbReference type="Proteomes" id="UP000594454">
    <property type="component" value="Chromosome 2"/>
</dbReference>
<organism evidence="2 3">
    <name type="scientific">Hermetia illucens</name>
    <name type="common">Black soldier fly</name>
    <dbReference type="NCBI Taxonomy" id="343691"/>
    <lineage>
        <taxon>Eukaryota</taxon>
        <taxon>Metazoa</taxon>
        <taxon>Ecdysozoa</taxon>
        <taxon>Arthropoda</taxon>
        <taxon>Hexapoda</taxon>
        <taxon>Insecta</taxon>
        <taxon>Pterygota</taxon>
        <taxon>Neoptera</taxon>
        <taxon>Endopterygota</taxon>
        <taxon>Diptera</taxon>
        <taxon>Brachycera</taxon>
        <taxon>Stratiomyomorpha</taxon>
        <taxon>Stratiomyidae</taxon>
        <taxon>Hermetiinae</taxon>
        <taxon>Hermetia</taxon>
    </lineage>
</organism>
<dbReference type="EMBL" id="LR899010">
    <property type="protein sequence ID" value="CAD7080630.1"/>
    <property type="molecule type" value="Genomic_DNA"/>
</dbReference>
<evidence type="ECO:0000313" key="2">
    <source>
        <dbReference type="EMBL" id="CAD7080630.1"/>
    </source>
</evidence>
<accession>A0A7R8UGV2</accession>
<proteinExistence type="predicted"/>
<reference evidence="2 3" key="1">
    <citation type="submission" date="2020-11" db="EMBL/GenBank/DDBJ databases">
        <authorList>
            <person name="Wallbank WR R."/>
            <person name="Pardo Diaz C."/>
            <person name="Kozak K."/>
            <person name="Martin S."/>
            <person name="Jiggins C."/>
            <person name="Moest M."/>
            <person name="Warren A I."/>
            <person name="Generalovic N T."/>
            <person name="Byers J.R.P. K."/>
            <person name="Montejo-Kovacevich G."/>
            <person name="Yen C E."/>
        </authorList>
    </citation>
    <scope>NUCLEOTIDE SEQUENCE [LARGE SCALE GENOMIC DNA]</scope>
</reference>
<feature type="compositionally biased region" description="Polar residues" evidence="1">
    <location>
        <begin position="89"/>
        <end position="103"/>
    </location>
</feature>
<feature type="compositionally biased region" description="Acidic residues" evidence="1">
    <location>
        <begin position="24"/>
        <end position="40"/>
    </location>
</feature>
<feature type="compositionally biased region" description="Basic and acidic residues" evidence="1">
    <location>
        <begin position="52"/>
        <end position="65"/>
    </location>
</feature>
<protein>
    <submittedName>
        <fullName evidence="2">Uncharacterized protein</fullName>
    </submittedName>
</protein>